<name>A0ABW1BWS9_9ACTN</name>
<gene>
    <name evidence="2" type="ORF">ACFPUY_21995</name>
</gene>
<accession>A0ABW1BWS9</accession>
<reference evidence="3" key="1">
    <citation type="journal article" date="2019" name="Int. J. Syst. Evol. Microbiol.">
        <title>The Global Catalogue of Microorganisms (GCM) 10K type strain sequencing project: providing services to taxonomists for standard genome sequencing and annotation.</title>
        <authorList>
            <consortium name="The Broad Institute Genomics Platform"/>
            <consortium name="The Broad Institute Genome Sequencing Center for Infectious Disease"/>
            <person name="Wu L."/>
            <person name="Ma J."/>
        </authorList>
    </citation>
    <scope>NUCLEOTIDE SEQUENCE [LARGE SCALE GENOMIC DNA]</scope>
    <source>
        <strain evidence="3">CGMCC 4.7106</strain>
    </source>
</reference>
<evidence type="ECO:0000313" key="2">
    <source>
        <dbReference type="EMBL" id="MFC5817779.1"/>
    </source>
</evidence>
<feature type="compositionally biased region" description="Pro residues" evidence="1">
    <location>
        <begin position="17"/>
        <end position="27"/>
    </location>
</feature>
<dbReference type="EMBL" id="JBHSNW010000010">
    <property type="protein sequence ID" value="MFC5817779.1"/>
    <property type="molecule type" value="Genomic_DNA"/>
</dbReference>
<protein>
    <submittedName>
        <fullName evidence="2">Uncharacterized protein</fullName>
    </submittedName>
</protein>
<proteinExistence type="predicted"/>
<sequence length="184" mass="18912">MATAAAAVVALVAYLMPQPPQPGPEPTPSAAQSSPDPAPTSPAPQTSSPPPEPSTPESSTPESRTPESRTPEPPVPSSTPVAEDPPATLPAVRPAGCDETETALATYRRDAGTTRAGQAAAARQAYQDLMGAGLDAQGAVGATIRRLADEFQELNFRLTGMTGGDPNQVIADINADFADLRRLC</sequence>
<evidence type="ECO:0000256" key="1">
    <source>
        <dbReference type="SAM" id="MobiDB-lite"/>
    </source>
</evidence>
<organism evidence="2 3">
    <name type="scientific">Nonomuraea harbinensis</name>
    <dbReference type="NCBI Taxonomy" id="1286938"/>
    <lineage>
        <taxon>Bacteria</taxon>
        <taxon>Bacillati</taxon>
        <taxon>Actinomycetota</taxon>
        <taxon>Actinomycetes</taxon>
        <taxon>Streptosporangiales</taxon>
        <taxon>Streptosporangiaceae</taxon>
        <taxon>Nonomuraea</taxon>
    </lineage>
</organism>
<evidence type="ECO:0000313" key="3">
    <source>
        <dbReference type="Proteomes" id="UP001596096"/>
    </source>
</evidence>
<keyword evidence="3" id="KW-1185">Reference proteome</keyword>
<feature type="compositionally biased region" description="Pro residues" evidence="1">
    <location>
        <begin position="36"/>
        <end position="54"/>
    </location>
</feature>
<dbReference type="RefSeq" id="WP_219544580.1">
    <property type="nucleotide sequence ID" value="NZ_JAHKRN010000009.1"/>
</dbReference>
<feature type="region of interest" description="Disordered" evidence="1">
    <location>
        <begin position="16"/>
        <end position="96"/>
    </location>
</feature>
<comment type="caution">
    <text evidence="2">The sequence shown here is derived from an EMBL/GenBank/DDBJ whole genome shotgun (WGS) entry which is preliminary data.</text>
</comment>
<dbReference type="Proteomes" id="UP001596096">
    <property type="component" value="Unassembled WGS sequence"/>
</dbReference>